<reference evidence="1 2" key="1">
    <citation type="submission" date="2014-04" db="EMBL/GenBank/DDBJ databases">
        <authorList>
            <consortium name="DOE Joint Genome Institute"/>
            <person name="Kuo A."/>
            <person name="Kohler A."/>
            <person name="Nagy L.G."/>
            <person name="Floudas D."/>
            <person name="Copeland A."/>
            <person name="Barry K.W."/>
            <person name="Cichocki N."/>
            <person name="Veneault-Fourrey C."/>
            <person name="LaButti K."/>
            <person name="Lindquist E.A."/>
            <person name="Lipzen A."/>
            <person name="Lundell T."/>
            <person name="Morin E."/>
            <person name="Murat C."/>
            <person name="Sun H."/>
            <person name="Tunlid A."/>
            <person name="Henrissat B."/>
            <person name="Grigoriev I.V."/>
            <person name="Hibbett D.S."/>
            <person name="Martin F."/>
            <person name="Nordberg H.P."/>
            <person name="Cantor M.N."/>
            <person name="Hua S.X."/>
        </authorList>
    </citation>
    <scope>NUCLEOTIDE SEQUENCE [LARGE SCALE GENOMIC DNA]</scope>
    <source>
        <strain evidence="1 2">Foug A</strain>
    </source>
</reference>
<organism evidence="1 2">
    <name type="scientific">Scleroderma citrinum Foug A</name>
    <dbReference type="NCBI Taxonomy" id="1036808"/>
    <lineage>
        <taxon>Eukaryota</taxon>
        <taxon>Fungi</taxon>
        <taxon>Dikarya</taxon>
        <taxon>Basidiomycota</taxon>
        <taxon>Agaricomycotina</taxon>
        <taxon>Agaricomycetes</taxon>
        <taxon>Agaricomycetidae</taxon>
        <taxon>Boletales</taxon>
        <taxon>Sclerodermatineae</taxon>
        <taxon>Sclerodermataceae</taxon>
        <taxon>Scleroderma</taxon>
    </lineage>
</organism>
<dbReference type="InParanoid" id="A0A0C2ZQR3"/>
<gene>
    <name evidence="1" type="ORF">SCLCIDRAFT_673500</name>
</gene>
<evidence type="ECO:0000313" key="2">
    <source>
        <dbReference type="Proteomes" id="UP000053989"/>
    </source>
</evidence>
<accession>A0A0C2ZQR3</accession>
<dbReference type="Proteomes" id="UP000053989">
    <property type="component" value="Unassembled WGS sequence"/>
</dbReference>
<dbReference type="HOGENOM" id="CLU_2135023_0_0_1"/>
<dbReference type="EMBL" id="KN822031">
    <property type="protein sequence ID" value="KIM63918.1"/>
    <property type="molecule type" value="Genomic_DNA"/>
</dbReference>
<sequence length="113" mass="12989">MLLYPSLGPLPYNLSCIRSVLSAWLPTRHARDSRERLMEGRPINLGESDPCSVEEMHFGALSFVPNHTWYLSQLCHLRTSAPFLFPPSHFPKTFWNVAKRCRMIMCQEIAQVG</sequence>
<protein>
    <submittedName>
        <fullName evidence="1">Uncharacterized protein</fullName>
    </submittedName>
</protein>
<reference evidence="2" key="2">
    <citation type="submission" date="2015-01" db="EMBL/GenBank/DDBJ databases">
        <title>Evolutionary Origins and Diversification of the Mycorrhizal Mutualists.</title>
        <authorList>
            <consortium name="DOE Joint Genome Institute"/>
            <consortium name="Mycorrhizal Genomics Consortium"/>
            <person name="Kohler A."/>
            <person name="Kuo A."/>
            <person name="Nagy L.G."/>
            <person name="Floudas D."/>
            <person name="Copeland A."/>
            <person name="Barry K.W."/>
            <person name="Cichocki N."/>
            <person name="Veneault-Fourrey C."/>
            <person name="LaButti K."/>
            <person name="Lindquist E.A."/>
            <person name="Lipzen A."/>
            <person name="Lundell T."/>
            <person name="Morin E."/>
            <person name="Murat C."/>
            <person name="Riley R."/>
            <person name="Ohm R."/>
            <person name="Sun H."/>
            <person name="Tunlid A."/>
            <person name="Henrissat B."/>
            <person name="Grigoriev I.V."/>
            <person name="Hibbett D.S."/>
            <person name="Martin F."/>
        </authorList>
    </citation>
    <scope>NUCLEOTIDE SEQUENCE [LARGE SCALE GENOMIC DNA]</scope>
    <source>
        <strain evidence="2">Foug A</strain>
    </source>
</reference>
<name>A0A0C2ZQR3_9AGAM</name>
<proteinExistence type="predicted"/>
<evidence type="ECO:0000313" key="1">
    <source>
        <dbReference type="EMBL" id="KIM63918.1"/>
    </source>
</evidence>
<dbReference type="AlphaFoldDB" id="A0A0C2ZQR3"/>
<keyword evidence="2" id="KW-1185">Reference proteome</keyword>